<accession>A0A9P8VPF3</accession>
<dbReference type="AlphaFoldDB" id="A0A9P8VPF3"/>
<name>A0A9P8VPF3_9HYPO</name>
<keyword evidence="1" id="KW-0472">Membrane</keyword>
<dbReference type="EMBL" id="JAGPYM010000083">
    <property type="protein sequence ID" value="KAH6868971.1"/>
    <property type="molecule type" value="Genomic_DNA"/>
</dbReference>
<comment type="caution">
    <text evidence="2">The sequence shown here is derived from an EMBL/GenBank/DDBJ whole genome shotgun (WGS) entry which is preliminary data.</text>
</comment>
<keyword evidence="1" id="KW-0812">Transmembrane</keyword>
<proteinExistence type="predicted"/>
<protein>
    <submittedName>
        <fullName evidence="2">Uncharacterized protein</fullName>
    </submittedName>
</protein>
<evidence type="ECO:0000313" key="3">
    <source>
        <dbReference type="Proteomes" id="UP000777438"/>
    </source>
</evidence>
<reference evidence="2 3" key="1">
    <citation type="journal article" date="2021" name="Nat. Commun.">
        <title>Genetic determinants of endophytism in the Arabidopsis root mycobiome.</title>
        <authorList>
            <person name="Mesny F."/>
            <person name="Miyauchi S."/>
            <person name="Thiergart T."/>
            <person name="Pickel B."/>
            <person name="Atanasova L."/>
            <person name="Karlsson M."/>
            <person name="Huettel B."/>
            <person name="Barry K.W."/>
            <person name="Haridas S."/>
            <person name="Chen C."/>
            <person name="Bauer D."/>
            <person name="Andreopoulos W."/>
            <person name="Pangilinan J."/>
            <person name="LaButti K."/>
            <person name="Riley R."/>
            <person name="Lipzen A."/>
            <person name="Clum A."/>
            <person name="Drula E."/>
            <person name="Henrissat B."/>
            <person name="Kohler A."/>
            <person name="Grigoriev I.V."/>
            <person name="Martin F.M."/>
            <person name="Hacquard S."/>
        </authorList>
    </citation>
    <scope>NUCLEOTIDE SEQUENCE [LARGE SCALE GENOMIC DNA]</scope>
    <source>
        <strain evidence="2 3">MPI-CAGE-CH-0241</strain>
    </source>
</reference>
<feature type="transmembrane region" description="Helical" evidence="1">
    <location>
        <begin position="20"/>
        <end position="46"/>
    </location>
</feature>
<sequence>MLGYLRYCWRCLACRSKPWLQLMLACSACTILLGLVEGVLLGQWVLKVSHDTTAFLLQDSVTAQAYDLFSTPGRPGYLDARMRPYYIQRLLNPTDWTSRLGLERPRNWNANRLDQLASLKDLYRWRRRQAQPWHHWIYASAQPEPMRGQVIDEWDAAFNQLLQYRDRHEYFGRADFNYVACPNNFLCSAWRVKGPALLHFTTETLPQAEAANNVPITVDKPKSKSDSSMPRHDPVTVRLWELPLHDPVIPGVFPSYLEQLLSITSSNSSLWTSKEPYSETTQFFRRAKDMYQTVAKAYPRTYGALVNFEKYWLELFGLEDSRELGVVQLVSTTLTAVLTMLSLQAWSKLARLVGEIHLANSKKDADSSQLVTKPVDNDPVARMARSFLDNLDEKQARSFKSPDGGTNVLDKVRATLNEKEFNSKDEILGRIMDAMGKDADGKDKIRQ</sequence>
<gene>
    <name evidence="2" type="ORF">B0T10DRAFT_501955</name>
</gene>
<evidence type="ECO:0000256" key="1">
    <source>
        <dbReference type="SAM" id="Phobius"/>
    </source>
</evidence>
<evidence type="ECO:0000313" key="2">
    <source>
        <dbReference type="EMBL" id="KAH6868971.1"/>
    </source>
</evidence>
<organism evidence="2 3">
    <name type="scientific">Thelonectria olida</name>
    <dbReference type="NCBI Taxonomy" id="1576542"/>
    <lineage>
        <taxon>Eukaryota</taxon>
        <taxon>Fungi</taxon>
        <taxon>Dikarya</taxon>
        <taxon>Ascomycota</taxon>
        <taxon>Pezizomycotina</taxon>
        <taxon>Sordariomycetes</taxon>
        <taxon>Hypocreomycetidae</taxon>
        <taxon>Hypocreales</taxon>
        <taxon>Nectriaceae</taxon>
        <taxon>Thelonectria</taxon>
    </lineage>
</organism>
<keyword evidence="1" id="KW-1133">Transmembrane helix</keyword>
<dbReference type="OrthoDB" id="5015154at2759"/>
<dbReference type="Proteomes" id="UP000777438">
    <property type="component" value="Unassembled WGS sequence"/>
</dbReference>
<keyword evidence="3" id="KW-1185">Reference proteome</keyword>